<dbReference type="PANTHER" id="PTHR48090">
    <property type="entry name" value="UNDECAPRENYL-PHOSPHATE 4-DEOXY-4-FORMAMIDO-L-ARABINOSE TRANSFERASE-RELATED"/>
    <property type="match status" value="1"/>
</dbReference>
<proteinExistence type="predicted"/>
<dbReference type="EMBL" id="CCBC010000144">
    <property type="protein sequence ID" value="CDO17903.1"/>
    <property type="molecule type" value="Genomic_DNA"/>
</dbReference>
<dbReference type="CDD" id="cd04179">
    <property type="entry name" value="DPM_DPG-synthase_like"/>
    <property type="match status" value="1"/>
</dbReference>
<reference evidence="2 3" key="2">
    <citation type="submission" date="2014-05" db="EMBL/GenBank/DDBJ databases">
        <title>Genome sequence of Streptococcus gallolyticus.</title>
        <authorList>
            <person name="Del Campo R."/>
        </authorList>
    </citation>
    <scope>NUCLEOTIDE SEQUENCE [LARGE SCALE GENOMIC DNA]</scope>
    <source>
        <strain evidence="2 3">LMG17956</strain>
    </source>
</reference>
<sequence length="231" mass="25602">MLKKLIIIPAYNESSNIEGTVAAIKKDAPDFDYVIINDCSTDNTLEICRKNNFNVVSLPINLGIGGAVQTGYLYAKQHGYDLAVQVDGDGQHNPSFLGKMADELVDSKVNMVIGSRFLEKEGFQSSFMRRLGIKYFMGLIHVLTGKKITDATSGLRMIDRNIIELFASDYPDDYPEPETIVSLLNKGYSVKEIPVVMNERQGGVSSISATKSVYYMIKVTLAILFVKLRGK</sequence>
<gene>
    <name evidence="2" type="ORF">BN963_SGAL_01097</name>
</gene>
<feature type="domain" description="Glycosyltransferase 2-like" evidence="1">
    <location>
        <begin position="6"/>
        <end position="163"/>
    </location>
</feature>
<evidence type="ECO:0000259" key="1">
    <source>
        <dbReference type="Pfam" id="PF00535"/>
    </source>
</evidence>
<dbReference type="GO" id="GO:0016740">
    <property type="term" value="F:transferase activity"/>
    <property type="evidence" value="ECO:0007669"/>
    <property type="project" value="UniProtKB-KW"/>
</dbReference>
<dbReference type="SUPFAM" id="SSF53448">
    <property type="entry name" value="Nucleotide-diphospho-sugar transferases"/>
    <property type="match status" value="1"/>
</dbReference>
<dbReference type="InterPro" id="IPR029044">
    <property type="entry name" value="Nucleotide-diphossugar_trans"/>
</dbReference>
<dbReference type="Gene3D" id="3.90.550.10">
    <property type="entry name" value="Spore Coat Polysaccharide Biosynthesis Protein SpsA, Chain A"/>
    <property type="match status" value="1"/>
</dbReference>
<dbReference type="InterPro" id="IPR001173">
    <property type="entry name" value="Glyco_trans_2-like"/>
</dbReference>
<dbReference type="Proteomes" id="UP000027584">
    <property type="component" value="Unassembled WGS sequence"/>
</dbReference>
<evidence type="ECO:0000313" key="3">
    <source>
        <dbReference type="Proteomes" id="UP000027584"/>
    </source>
</evidence>
<keyword evidence="2" id="KW-0808">Transferase</keyword>
<accession>A0A060RKJ3</accession>
<protein>
    <submittedName>
        <fullName evidence="2">Glycosyltransferase, group 2 family protein</fullName>
    </submittedName>
</protein>
<dbReference type="Pfam" id="PF00535">
    <property type="entry name" value="Glycos_transf_2"/>
    <property type="match status" value="1"/>
</dbReference>
<comment type="caution">
    <text evidence="2">The sequence shown here is derived from an EMBL/GenBank/DDBJ whole genome shotgun (WGS) entry which is preliminary data.</text>
</comment>
<dbReference type="AlphaFoldDB" id="A0A060RKJ3"/>
<dbReference type="PANTHER" id="PTHR48090:SF7">
    <property type="entry name" value="RFBJ PROTEIN"/>
    <property type="match status" value="1"/>
</dbReference>
<organism evidence="2 3">
    <name type="scientific">Streptococcus gallolyticus</name>
    <dbReference type="NCBI Taxonomy" id="315405"/>
    <lineage>
        <taxon>Bacteria</taxon>
        <taxon>Bacillati</taxon>
        <taxon>Bacillota</taxon>
        <taxon>Bacilli</taxon>
        <taxon>Lactobacillales</taxon>
        <taxon>Streptococcaceae</taxon>
        <taxon>Streptococcus</taxon>
    </lineage>
</organism>
<dbReference type="InterPro" id="IPR050256">
    <property type="entry name" value="Glycosyltransferase_2"/>
</dbReference>
<evidence type="ECO:0000313" key="2">
    <source>
        <dbReference type="EMBL" id="CDO17903.1"/>
    </source>
</evidence>
<reference evidence="2 3" key="1">
    <citation type="submission" date="2014-02" db="EMBL/GenBank/DDBJ databases">
        <authorList>
            <person name="Manrique M."/>
        </authorList>
    </citation>
    <scope>NUCLEOTIDE SEQUENCE [LARGE SCALE GENOMIC DNA]</scope>
    <source>
        <strain evidence="2 3">LMG17956</strain>
    </source>
</reference>
<name>A0A060RKJ3_9STRE</name>